<dbReference type="Gene3D" id="2.30.130.10">
    <property type="entry name" value="PUA domain"/>
    <property type="match status" value="1"/>
</dbReference>
<keyword evidence="4" id="KW-0949">S-adenosyl-L-methionine</keyword>
<keyword evidence="2 7" id="KW-0489">Methyltransferase</keyword>
<dbReference type="Gene3D" id="3.40.50.150">
    <property type="entry name" value="Vaccinia Virus protein VP39"/>
    <property type="match status" value="1"/>
</dbReference>
<evidence type="ECO:0000259" key="6">
    <source>
        <dbReference type="SMART" id="SM00359"/>
    </source>
</evidence>
<evidence type="ECO:0000313" key="7">
    <source>
        <dbReference type="EMBL" id="ODG91864.1"/>
    </source>
</evidence>
<gene>
    <name evidence="7" type="ORF">BED47_05120</name>
</gene>
<evidence type="ECO:0000256" key="5">
    <source>
        <dbReference type="ARBA" id="ARBA00022884"/>
    </source>
</evidence>
<dbReference type="Pfam" id="PF10672">
    <property type="entry name" value="Methyltrans_SAM"/>
    <property type="match status" value="1"/>
</dbReference>
<dbReference type="InterPro" id="IPR029063">
    <property type="entry name" value="SAM-dependent_MTases_sf"/>
</dbReference>
<evidence type="ECO:0000256" key="2">
    <source>
        <dbReference type="ARBA" id="ARBA00022603"/>
    </source>
</evidence>
<dbReference type="PANTHER" id="PTHR43042:SF3">
    <property type="entry name" value="RIBOSOMAL RNA LARGE SUBUNIT METHYLTRANSFERASE YWBD-RELATED"/>
    <property type="match status" value="1"/>
</dbReference>
<dbReference type="SUPFAM" id="SSF53335">
    <property type="entry name" value="S-adenosyl-L-methionine-dependent methyltransferases"/>
    <property type="match status" value="1"/>
</dbReference>
<dbReference type="InterPro" id="IPR036974">
    <property type="entry name" value="PUA_sf"/>
</dbReference>
<dbReference type="Gene3D" id="3.30.750.80">
    <property type="entry name" value="RNA methyltransferase domain (HRMD) like"/>
    <property type="match status" value="1"/>
</dbReference>
<keyword evidence="5" id="KW-0694">RNA-binding</keyword>
<dbReference type="InterPro" id="IPR015947">
    <property type="entry name" value="PUA-like_sf"/>
</dbReference>
<dbReference type="InterPro" id="IPR002478">
    <property type="entry name" value="PUA"/>
</dbReference>
<reference evidence="7 8" key="1">
    <citation type="submission" date="2016-07" db="EMBL/GenBank/DDBJ databases">
        <authorList>
            <person name="Townsley L."/>
            <person name="Shank E.A."/>
        </authorList>
    </citation>
    <scope>NUCLEOTIDE SEQUENCE [LARGE SCALE GENOMIC DNA]</scope>
    <source>
        <strain evidence="7 8">CH01</strain>
    </source>
</reference>
<dbReference type="GO" id="GO:0032259">
    <property type="term" value="P:methylation"/>
    <property type="evidence" value="ECO:0007669"/>
    <property type="project" value="UniProtKB-KW"/>
</dbReference>
<evidence type="ECO:0000313" key="8">
    <source>
        <dbReference type="Proteomes" id="UP000094580"/>
    </source>
</evidence>
<dbReference type="InterPro" id="IPR041532">
    <property type="entry name" value="RlmI-like_PUA"/>
</dbReference>
<sequence>MDKEMNLKIKQKFVKDYKNGYPLISKESIVNSKNFINEGTIINLVDERNGFIGKGYYGKQNKGLGWILSLKEHEKLDPKFFEDKIKQAIENRQQYYNSSDTTAFRVFNGEGDGIGGLTIDFFDGFYLISWYSEGIYQFKDWVIQAIKNIVEFKGIYQKKRFDTKGQYIEEDDFVMGERGQFPIIVKENGVNFAIYLNDGAMVGVFLDQREVRKLIRDKYAYDKTVLNTFSYTGAFSVFAAVGGASKTTSVDLANRSLDKTKEQFKINGIDPATESIVVEDVFHYFKYAVKKNLTFDMVILDPPSFARSKKHTFSAEKDYKNLLKEAITITENDGVIVASTNCSTFGMNKFKGFIDTAFKELGGQYKLMEEFSLPNDFKTTKQFKEGNYLKVVFIRKIK</sequence>
<proteinExistence type="predicted"/>
<protein>
    <submittedName>
        <fullName evidence="7">50S rRNA methyltransferase</fullName>
    </submittedName>
</protein>
<dbReference type="SMART" id="SM00359">
    <property type="entry name" value="PUA"/>
    <property type="match status" value="1"/>
</dbReference>
<name>A0ABX2ZR82_9BACI</name>
<dbReference type="PANTHER" id="PTHR43042">
    <property type="entry name" value="SAM-DEPENDENT METHYLTRANSFERASE"/>
    <property type="match status" value="1"/>
</dbReference>
<dbReference type="SUPFAM" id="SSF88697">
    <property type="entry name" value="PUA domain-like"/>
    <property type="match status" value="1"/>
</dbReference>
<accession>A0ABX2ZR82</accession>
<dbReference type="InterPro" id="IPR019614">
    <property type="entry name" value="SAM-dep_methyl-trfase"/>
</dbReference>
<evidence type="ECO:0000256" key="1">
    <source>
        <dbReference type="ARBA" id="ARBA00022552"/>
    </source>
</evidence>
<keyword evidence="1" id="KW-0698">rRNA processing</keyword>
<dbReference type="RefSeq" id="WP_069033689.1">
    <property type="nucleotide sequence ID" value="NZ_MDKC01000013.1"/>
</dbReference>
<dbReference type="Proteomes" id="UP000094580">
    <property type="component" value="Unassembled WGS sequence"/>
</dbReference>
<evidence type="ECO:0000256" key="3">
    <source>
        <dbReference type="ARBA" id="ARBA00022679"/>
    </source>
</evidence>
<dbReference type="CDD" id="cd11572">
    <property type="entry name" value="RlmI_M_like"/>
    <property type="match status" value="1"/>
</dbReference>
<feature type="domain" description="PUA" evidence="6">
    <location>
        <begin position="5"/>
        <end position="90"/>
    </location>
</feature>
<dbReference type="GO" id="GO:0008168">
    <property type="term" value="F:methyltransferase activity"/>
    <property type="evidence" value="ECO:0007669"/>
    <property type="project" value="UniProtKB-KW"/>
</dbReference>
<comment type="caution">
    <text evidence="7">The sequence shown here is derived from an EMBL/GenBank/DDBJ whole genome shotgun (WGS) entry which is preliminary data.</text>
</comment>
<evidence type="ECO:0000256" key="4">
    <source>
        <dbReference type="ARBA" id="ARBA00022691"/>
    </source>
</evidence>
<keyword evidence="8" id="KW-1185">Reference proteome</keyword>
<dbReference type="Pfam" id="PF17785">
    <property type="entry name" value="PUA_3"/>
    <property type="match status" value="1"/>
</dbReference>
<dbReference type="CDD" id="cd02440">
    <property type="entry name" value="AdoMet_MTases"/>
    <property type="match status" value="1"/>
</dbReference>
<dbReference type="EMBL" id="MDKC01000013">
    <property type="protein sequence ID" value="ODG91864.1"/>
    <property type="molecule type" value="Genomic_DNA"/>
</dbReference>
<organism evidence="7 8">
    <name type="scientific">Gottfriedia luciferensis</name>
    <dbReference type="NCBI Taxonomy" id="178774"/>
    <lineage>
        <taxon>Bacteria</taxon>
        <taxon>Bacillati</taxon>
        <taxon>Bacillota</taxon>
        <taxon>Bacilli</taxon>
        <taxon>Bacillales</taxon>
        <taxon>Bacillaceae</taxon>
        <taxon>Gottfriedia</taxon>
    </lineage>
</organism>
<keyword evidence="3" id="KW-0808">Transferase</keyword>